<comment type="similarity">
    <text evidence="1 3">Belongs to the GroES chaperonin family.</text>
</comment>
<evidence type="ECO:0000256" key="3">
    <source>
        <dbReference type="RuleBase" id="RU003479"/>
    </source>
</evidence>
<comment type="caution">
    <text evidence="4">The sequence shown here is derived from an EMBL/GenBank/DDBJ whole genome shotgun (WGS) entry which is preliminary data.</text>
</comment>
<dbReference type="PRINTS" id="PR00297">
    <property type="entry name" value="CHAPERONIN10"/>
</dbReference>
<dbReference type="HAMAP" id="MF_00580">
    <property type="entry name" value="CH10"/>
    <property type="match status" value="1"/>
</dbReference>
<dbReference type="InterPro" id="IPR020818">
    <property type="entry name" value="Chaperonin_GroES"/>
</dbReference>
<dbReference type="Gene3D" id="2.30.33.40">
    <property type="entry name" value="GroES chaperonin"/>
    <property type="match status" value="1"/>
</dbReference>
<dbReference type="EMBL" id="JAPFFF010000003">
    <property type="protein sequence ID" value="KAK8895596.1"/>
    <property type="molecule type" value="Genomic_DNA"/>
</dbReference>
<evidence type="ECO:0000313" key="4">
    <source>
        <dbReference type="EMBL" id="KAK8895596.1"/>
    </source>
</evidence>
<dbReference type="PANTHER" id="PTHR10772:SF0">
    <property type="entry name" value="10 KDA HEAT SHOCK PROTEIN, MITOCHONDRIAL"/>
    <property type="match status" value="1"/>
</dbReference>
<evidence type="ECO:0000256" key="2">
    <source>
        <dbReference type="ARBA" id="ARBA00023186"/>
    </source>
</evidence>
<dbReference type="SMART" id="SM00883">
    <property type="entry name" value="Cpn10"/>
    <property type="match status" value="1"/>
</dbReference>
<dbReference type="SUPFAM" id="SSF50129">
    <property type="entry name" value="GroES-like"/>
    <property type="match status" value="1"/>
</dbReference>
<sequence>MLSFCKSSFARFFTKELSIQPIGSRILVELDRSNQEKVGGIYVPQTAQQESNQGIVKAVGPGRYEDGKLVPTTLKVGNKVLMPKFGGQVVKLNKKEYTIIDEDAILAVFE</sequence>
<protein>
    <recommendedName>
        <fullName evidence="6">10 kDa chaperonin</fullName>
    </recommendedName>
</protein>
<dbReference type="InterPro" id="IPR011032">
    <property type="entry name" value="GroES-like_sf"/>
</dbReference>
<evidence type="ECO:0000313" key="5">
    <source>
        <dbReference type="Proteomes" id="UP001470230"/>
    </source>
</evidence>
<gene>
    <name evidence="4" type="ORF">M9Y10_024066</name>
</gene>
<accession>A0ABR2KXP8</accession>
<dbReference type="Pfam" id="PF00166">
    <property type="entry name" value="Cpn10"/>
    <property type="match status" value="1"/>
</dbReference>
<keyword evidence="5" id="KW-1185">Reference proteome</keyword>
<dbReference type="InterPro" id="IPR037124">
    <property type="entry name" value="Chaperonin_GroES_sf"/>
</dbReference>
<dbReference type="Proteomes" id="UP001470230">
    <property type="component" value="Unassembled WGS sequence"/>
</dbReference>
<evidence type="ECO:0008006" key="6">
    <source>
        <dbReference type="Google" id="ProtNLM"/>
    </source>
</evidence>
<organism evidence="4 5">
    <name type="scientific">Tritrichomonas musculus</name>
    <dbReference type="NCBI Taxonomy" id="1915356"/>
    <lineage>
        <taxon>Eukaryota</taxon>
        <taxon>Metamonada</taxon>
        <taxon>Parabasalia</taxon>
        <taxon>Tritrichomonadida</taxon>
        <taxon>Tritrichomonadidae</taxon>
        <taxon>Tritrichomonas</taxon>
    </lineage>
</organism>
<proteinExistence type="inferred from homology"/>
<keyword evidence="2 3" id="KW-0143">Chaperone</keyword>
<dbReference type="PANTHER" id="PTHR10772">
    <property type="entry name" value="10 KDA HEAT SHOCK PROTEIN"/>
    <property type="match status" value="1"/>
</dbReference>
<reference evidence="4 5" key="1">
    <citation type="submission" date="2024-04" db="EMBL/GenBank/DDBJ databases">
        <title>Tritrichomonas musculus Genome.</title>
        <authorList>
            <person name="Alves-Ferreira E."/>
            <person name="Grigg M."/>
            <person name="Lorenzi H."/>
            <person name="Galac M."/>
        </authorList>
    </citation>
    <scope>NUCLEOTIDE SEQUENCE [LARGE SCALE GENOMIC DNA]</scope>
    <source>
        <strain evidence="4 5">EAF2021</strain>
    </source>
</reference>
<evidence type="ECO:0000256" key="1">
    <source>
        <dbReference type="ARBA" id="ARBA00006975"/>
    </source>
</evidence>
<name>A0ABR2KXP8_9EUKA</name>
<dbReference type="CDD" id="cd00320">
    <property type="entry name" value="cpn10"/>
    <property type="match status" value="1"/>
</dbReference>